<dbReference type="EMBL" id="AYYR01000021">
    <property type="protein sequence ID" value="KRM76749.1"/>
    <property type="molecule type" value="Genomic_DNA"/>
</dbReference>
<feature type="domain" description="DUF7671" evidence="1">
    <location>
        <begin position="2"/>
        <end position="93"/>
    </location>
</feature>
<dbReference type="STRING" id="33960.TY91_15305"/>
<dbReference type="RefSeq" id="WP_056996354.1">
    <property type="nucleotide sequence ID" value="NZ_AYYR01000021.1"/>
</dbReference>
<gene>
    <name evidence="2" type="ORF">FC82_GL001097</name>
</gene>
<dbReference type="InterPro" id="IPR056088">
    <property type="entry name" value="DUF7671"/>
</dbReference>
<accession>A0A0R2BBJ5</accession>
<evidence type="ECO:0000313" key="2">
    <source>
        <dbReference type="EMBL" id="KRM76749.1"/>
    </source>
</evidence>
<evidence type="ECO:0000313" key="3">
    <source>
        <dbReference type="Proteomes" id="UP000051845"/>
    </source>
</evidence>
<organism evidence="2 3">
    <name type="scientific">Secundilactobacillus collinoides DSM 20515 = JCM 1123</name>
    <dbReference type="NCBI Taxonomy" id="1423733"/>
    <lineage>
        <taxon>Bacteria</taxon>
        <taxon>Bacillati</taxon>
        <taxon>Bacillota</taxon>
        <taxon>Bacilli</taxon>
        <taxon>Lactobacillales</taxon>
        <taxon>Lactobacillaceae</taxon>
        <taxon>Secundilactobacillus</taxon>
    </lineage>
</organism>
<proteinExistence type="predicted"/>
<evidence type="ECO:0000259" key="1">
    <source>
        <dbReference type="Pfam" id="PF24710"/>
    </source>
</evidence>
<comment type="caution">
    <text evidence="2">The sequence shown here is derived from an EMBL/GenBank/DDBJ whole genome shotgun (WGS) entry which is preliminary data.</text>
</comment>
<dbReference type="AlphaFoldDB" id="A0A0R2BBJ5"/>
<name>A0A0R2BBJ5_SECCO</name>
<dbReference type="Proteomes" id="UP000051845">
    <property type="component" value="Unassembled WGS sequence"/>
</dbReference>
<reference evidence="2 3" key="1">
    <citation type="journal article" date="2015" name="Genome Announc.">
        <title>Expanding the biotechnology potential of lactobacilli through comparative genomics of 213 strains and associated genera.</title>
        <authorList>
            <person name="Sun Z."/>
            <person name="Harris H.M."/>
            <person name="McCann A."/>
            <person name="Guo C."/>
            <person name="Argimon S."/>
            <person name="Zhang W."/>
            <person name="Yang X."/>
            <person name="Jeffery I.B."/>
            <person name="Cooney J.C."/>
            <person name="Kagawa T.F."/>
            <person name="Liu W."/>
            <person name="Song Y."/>
            <person name="Salvetti E."/>
            <person name="Wrobel A."/>
            <person name="Rasinkangas P."/>
            <person name="Parkhill J."/>
            <person name="Rea M.C."/>
            <person name="O'Sullivan O."/>
            <person name="Ritari J."/>
            <person name="Douillard F.P."/>
            <person name="Paul Ross R."/>
            <person name="Yang R."/>
            <person name="Briner A.E."/>
            <person name="Felis G.E."/>
            <person name="de Vos W.M."/>
            <person name="Barrangou R."/>
            <person name="Klaenhammer T.R."/>
            <person name="Caufield P.W."/>
            <person name="Cui Y."/>
            <person name="Zhang H."/>
            <person name="O'Toole P.W."/>
        </authorList>
    </citation>
    <scope>NUCLEOTIDE SEQUENCE [LARGE SCALE GENOMIC DNA]</scope>
    <source>
        <strain evidence="2 3">DSM 20515</strain>
    </source>
</reference>
<dbReference type="Pfam" id="PF24710">
    <property type="entry name" value="DUF7671"/>
    <property type="match status" value="1"/>
</dbReference>
<dbReference type="PATRIC" id="fig|1423733.4.peg.1160"/>
<sequence length="99" mass="11326">MKAKYKVEEYIGVPVEQDQSGHYVIKDEDFSLHSWRIGRHTKGKFKQLGQVFLTENNLMVAVIAMKPVAYKDRHAITPMARFTSEVISDEMLALGKSKL</sequence>
<protein>
    <recommendedName>
        <fullName evidence="1">DUF7671 domain-containing protein</fullName>
    </recommendedName>
</protein>